<evidence type="ECO:0000256" key="8">
    <source>
        <dbReference type="ARBA" id="ARBA00022801"/>
    </source>
</evidence>
<dbReference type="Pfam" id="PF01183">
    <property type="entry name" value="Glyco_hydro_25"/>
    <property type="match status" value="1"/>
</dbReference>
<sequence length="199" mass="21988">MNWQAQWNAGSRFAYVKATEGGSYVNPYFAQQYNGSYNVGMIRGAYHFALPNRSSGSAQADFFASRGGGWSADGRTLPGALDIEYNPYAGTDTCYGLNATGMRNWIAAFLDRYHARTGRWAVIYTTTDWWQRCTGNYSGFWANSPLWPARYASTPGTLPAGAPTWSFWQYSSSGPFAGDSNQWHGTLDRLRVLACNGGC</sequence>
<accession>A0A285J5I8</accession>
<dbReference type="PANTHER" id="PTHR34135:SF2">
    <property type="entry name" value="LYSOZYME"/>
    <property type="match status" value="1"/>
</dbReference>
<dbReference type="GO" id="GO:0016998">
    <property type="term" value="P:cell wall macromolecule catabolic process"/>
    <property type="evidence" value="ECO:0007669"/>
    <property type="project" value="InterPro"/>
</dbReference>
<organism evidence="12 13">
    <name type="scientific">Paractinoplanes atraurantiacus</name>
    <dbReference type="NCBI Taxonomy" id="1036182"/>
    <lineage>
        <taxon>Bacteria</taxon>
        <taxon>Bacillati</taxon>
        <taxon>Actinomycetota</taxon>
        <taxon>Actinomycetes</taxon>
        <taxon>Micromonosporales</taxon>
        <taxon>Micromonosporaceae</taxon>
        <taxon>Paractinoplanes</taxon>
    </lineage>
</organism>
<evidence type="ECO:0000256" key="9">
    <source>
        <dbReference type="ARBA" id="ARBA00023157"/>
    </source>
</evidence>
<evidence type="ECO:0000256" key="2">
    <source>
        <dbReference type="ARBA" id="ARBA00004613"/>
    </source>
</evidence>
<dbReference type="Proteomes" id="UP000219612">
    <property type="component" value="Unassembled WGS sequence"/>
</dbReference>
<dbReference type="GO" id="GO:0016052">
    <property type="term" value="P:carbohydrate catabolic process"/>
    <property type="evidence" value="ECO:0007669"/>
    <property type="project" value="TreeGrafter"/>
</dbReference>
<dbReference type="InterPro" id="IPR017853">
    <property type="entry name" value="GH"/>
</dbReference>
<dbReference type="InterPro" id="IPR018077">
    <property type="entry name" value="Glyco_hydro_fam25_subgr"/>
</dbReference>
<comment type="similarity">
    <text evidence="3">Belongs to the glycosyl hydrolase 25 family.</text>
</comment>
<dbReference type="SUPFAM" id="SSF51445">
    <property type="entry name" value="(Trans)glycosidases"/>
    <property type="match status" value="1"/>
</dbReference>
<dbReference type="SMART" id="SM00641">
    <property type="entry name" value="Glyco_25"/>
    <property type="match status" value="1"/>
</dbReference>
<dbReference type="GO" id="GO:0031640">
    <property type="term" value="P:killing of cells of another organism"/>
    <property type="evidence" value="ECO:0007669"/>
    <property type="project" value="UniProtKB-KW"/>
</dbReference>
<evidence type="ECO:0000256" key="6">
    <source>
        <dbReference type="ARBA" id="ARBA00022529"/>
    </source>
</evidence>
<evidence type="ECO:0000256" key="5">
    <source>
        <dbReference type="ARBA" id="ARBA00022525"/>
    </source>
</evidence>
<dbReference type="AlphaFoldDB" id="A0A285J5I8"/>
<dbReference type="EC" id="3.2.1.17" evidence="4"/>
<evidence type="ECO:0000313" key="13">
    <source>
        <dbReference type="Proteomes" id="UP000219612"/>
    </source>
</evidence>
<keyword evidence="10" id="KW-0326">Glycosidase</keyword>
<comment type="catalytic activity">
    <reaction evidence="1">
        <text>Hydrolysis of (1-&gt;4)-beta-linkages between N-acetylmuramic acid and N-acetyl-D-glucosamine residues in a peptidoglycan and between N-acetyl-D-glucosamine residues in chitodextrins.</text>
        <dbReference type="EC" id="3.2.1.17"/>
    </reaction>
</comment>
<evidence type="ECO:0000256" key="11">
    <source>
        <dbReference type="ARBA" id="ARBA00055588"/>
    </source>
</evidence>
<evidence type="ECO:0000313" key="12">
    <source>
        <dbReference type="EMBL" id="SNY55478.1"/>
    </source>
</evidence>
<dbReference type="GO" id="GO:0005576">
    <property type="term" value="C:extracellular region"/>
    <property type="evidence" value="ECO:0007669"/>
    <property type="project" value="UniProtKB-SubCell"/>
</dbReference>
<name>A0A285J5I8_9ACTN</name>
<dbReference type="GO" id="GO:0003796">
    <property type="term" value="F:lysozyme activity"/>
    <property type="evidence" value="ECO:0007669"/>
    <property type="project" value="UniProtKB-EC"/>
</dbReference>
<dbReference type="InterPro" id="IPR002053">
    <property type="entry name" value="Glyco_hydro_25"/>
</dbReference>
<keyword evidence="13" id="KW-1185">Reference proteome</keyword>
<protein>
    <recommendedName>
        <fullName evidence="4">lysozyme</fullName>
        <ecNumber evidence="4">3.2.1.17</ecNumber>
    </recommendedName>
</protein>
<dbReference type="GO" id="GO:0042742">
    <property type="term" value="P:defense response to bacterium"/>
    <property type="evidence" value="ECO:0007669"/>
    <property type="project" value="UniProtKB-KW"/>
</dbReference>
<keyword evidence="5" id="KW-0964">Secreted</keyword>
<evidence type="ECO:0000256" key="1">
    <source>
        <dbReference type="ARBA" id="ARBA00000632"/>
    </source>
</evidence>
<dbReference type="GO" id="GO:0009253">
    <property type="term" value="P:peptidoglycan catabolic process"/>
    <property type="evidence" value="ECO:0007669"/>
    <property type="project" value="InterPro"/>
</dbReference>
<comment type="subcellular location">
    <subcellularLocation>
        <location evidence="2">Secreted</location>
    </subcellularLocation>
</comment>
<evidence type="ECO:0000256" key="3">
    <source>
        <dbReference type="ARBA" id="ARBA00010646"/>
    </source>
</evidence>
<dbReference type="Gene3D" id="3.20.20.80">
    <property type="entry name" value="Glycosidases"/>
    <property type="match status" value="1"/>
</dbReference>
<dbReference type="FunFam" id="3.20.20.80:FF:000060">
    <property type="entry name" value="Lysozyme M1"/>
    <property type="match status" value="1"/>
</dbReference>
<keyword evidence="7" id="KW-0081">Bacteriolytic enzyme</keyword>
<gene>
    <name evidence="12" type="ORF">SAMN05421748_116151</name>
</gene>
<evidence type="ECO:0000256" key="7">
    <source>
        <dbReference type="ARBA" id="ARBA00022638"/>
    </source>
</evidence>
<comment type="function">
    <text evidence="11">This enzyme has both lysozyme (acetylmuramidase) and diacetylmuramidase activities.</text>
</comment>
<proteinExistence type="inferred from homology"/>
<reference evidence="12 13" key="1">
    <citation type="submission" date="2017-09" db="EMBL/GenBank/DDBJ databases">
        <authorList>
            <person name="Ehlers B."/>
            <person name="Leendertz F.H."/>
        </authorList>
    </citation>
    <scope>NUCLEOTIDE SEQUENCE [LARGE SCALE GENOMIC DNA]</scope>
    <source>
        <strain evidence="12 13">CGMCC 4.6857</strain>
    </source>
</reference>
<keyword evidence="6" id="KW-0929">Antimicrobial</keyword>
<evidence type="ECO:0000256" key="4">
    <source>
        <dbReference type="ARBA" id="ARBA00012732"/>
    </source>
</evidence>
<evidence type="ECO:0000256" key="10">
    <source>
        <dbReference type="ARBA" id="ARBA00023295"/>
    </source>
</evidence>
<keyword evidence="9" id="KW-1015">Disulfide bond</keyword>
<keyword evidence="8 12" id="KW-0378">Hydrolase</keyword>
<dbReference type="EMBL" id="OBDY01000016">
    <property type="protein sequence ID" value="SNY55478.1"/>
    <property type="molecule type" value="Genomic_DNA"/>
</dbReference>
<dbReference type="PROSITE" id="PS51904">
    <property type="entry name" value="GLYCOSYL_HYDROL_F25_2"/>
    <property type="match status" value="1"/>
</dbReference>
<dbReference type="PANTHER" id="PTHR34135">
    <property type="entry name" value="LYSOZYME"/>
    <property type="match status" value="1"/>
</dbReference>